<evidence type="ECO:0008006" key="4">
    <source>
        <dbReference type="Google" id="ProtNLM"/>
    </source>
</evidence>
<proteinExistence type="predicted"/>
<name>D4H696_DENA2</name>
<dbReference type="AlphaFoldDB" id="D4H696"/>
<dbReference type="OrthoDB" id="5365245at2"/>
<dbReference type="KEGG" id="dap:Dacet_0964"/>
<dbReference type="HOGENOM" id="CLU_053148_0_0_0"/>
<dbReference type="Pfam" id="PF16149">
    <property type="entry name" value="DUF4857"/>
    <property type="match status" value="1"/>
</dbReference>
<keyword evidence="1" id="KW-1133">Transmembrane helix</keyword>
<sequence length="416" mass="47814" precursor="true">MKYLSRYIVLIVAFLGLTTVLPSLYRVAFADYKPHRSVTFSPVVDDFFYVSVEKNVGVTYTDAAGNEYSKIDYYHAKPFLYARNLVRWGTYPTLIAGKYIPADEVSKNLYFFGIRPKRVDIELNRIPLYPLYESSGEFTQLEIPNDLFRISGRMEFISGMTRGVDSEKSELFTSALTKAGFSFPAQGIFGNTNFKKPYDFGYFAEDAKGDIFHIKQLHGKPFVRNTNKPAGADFEYISVSEDYANPSYGVFVTESGDVYRLEKNGYEYKRFDVGQIDVREQYLRVFGDPLYTYVTVRDKDKTEMYVFHKDDTLYKKHIIEEVSSLSPFFEAGYDAVFPFTLRTFEPKAFKHHLYLEPSERVGLAVMFSAVLAMLYAGIMMFRRKSMKMAAADSIFVLIGGLIPFVLLLLMGSERRR</sequence>
<dbReference type="InterPro" id="IPR032333">
    <property type="entry name" value="DUF4857"/>
</dbReference>
<dbReference type="EMBL" id="CP001968">
    <property type="protein sequence ID" value="ADD67742.1"/>
    <property type="molecule type" value="Genomic_DNA"/>
</dbReference>
<dbReference type="eggNOG" id="ENOG502Z8VZ">
    <property type="taxonomic scope" value="Bacteria"/>
</dbReference>
<dbReference type="InParanoid" id="D4H696"/>
<evidence type="ECO:0000313" key="2">
    <source>
        <dbReference type="EMBL" id="ADD67742.1"/>
    </source>
</evidence>
<evidence type="ECO:0000256" key="1">
    <source>
        <dbReference type="SAM" id="Phobius"/>
    </source>
</evidence>
<gene>
    <name evidence="2" type="ordered locus">Dacet_0964</name>
</gene>
<dbReference type="RefSeq" id="WP_013010273.1">
    <property type="nucleotide sequence ID" value="NC_013943.1"/>
</dbReference>
<keyword evidence="1" id="KW-0812">Transmembrane</keyword>
<dbReference type="Proteomes" id="UP000002012">
    <property type="component" value="Chromosome"/>
</dbReference>
<feature type="transmembrane region" description="Helical" evidence="1">
    <location>
        <begin position="393"/>
        <end position="411"/>
    </location>
</feature>
<feature type="transmembrane region" description="Helical" evidence="1">
    <location>
        <begin position="361"/>
        <end position="381"/>
    </location>
</feature>
<keyword evidence="3" id="KW-1185">Reference proteome</keyword>
<evidence type="ECO:0000313" key="3">
    <source>
        <dbReference type="Proteomes" id="UP000002012"/>
    </source>
</evidence>
<dbReference type="PaxDb" id="522772-Dacet_0964"/>
<organism evidence="2 3">
    <name type="scientific">Denitrovibrio acetiphilus (strain DSM 12809 / NBRC 114555 / N2460)</name>
    <dbReference type="NCBI Taxonomy" id="522772"/>
    <lineage>
        <taxon>Bacteria</taxon>
        <taxon>Pseudomonadati</taxon>
        <taxon>Deferribacterota</taxon>
        <taxon>Deferribacteres</taxon>
        <taxon>Deferribacterales</taxon>
        <taxon>Geovibrionaceae</taxon>
        <taxon>Denitrovibrio</taxon>
    </lineage>
</organism>
<keyword evidence="1" id="KW-0472">Membrane</keyword>
<dbReference type="STRING" id="522772.Dacet_0964"/>
<reference evidence="2 3" key="1">
    <citation type="journal article" date="2010" name="Stand. Genomic Sci.">
        <title>Complete genome sequence of Denitrovibrio acetiphilus type strain (N2460).</title>
        <authorList>
            <person name="Kiss H."/>
            <person name="Lang E."/>
            <person name="Lapidus A."/>
            <person name="Copeland A."/>
            <person name="Nolan M."/>
            <person name="Glavina Del Rio T."/>
            <person name="Chen F."/>
            <person name="Lucas S."/>
            <person name="Tice H."/>
            <person name="Cheng J.F."/>
            <person name="Han C."/>
            <person name="Goodwin L."/>
            <person name="Pitluck S."/>
            <person name="Liolios K."/>
            <person name="Pati A."/>
            <person name="Ivanova N."/>
            <person name="Mavromatis K."/>
            <person name="Chen A."/>
            <person name="Palaniappan K."/>
            <person name="Land M."/>
            <person name="Hauser L."/>
            <person name="Chang Y.J."/>
            <person name="Jeffries C.D."/>
            <person name="Detter J.C."/>
            <person name="Brettin T."/>
            <person name="Spring S."/>
            <person name="Rohde M."/>
            <person name="Goker M."/>
            <person name="Woyke T."/>
            <person name="Bristow J."/>
            <person name="Eisen J.A."/>
            <person name="Markowitz V."/>
            <person name="Hugenholtz P."/>
            <person name="Kyrpides N.C."/>
            <person name="Klenk H.P."/>
        </authorList>
    </citation>
    <scope>NUCLEOTIDE SEQUENCE [LARGE SCALE GENOMIC DNA]</scope>
    <source>
        <strain evidence="3">DSM 12809 / NBRC 114555 / N2460</strain>
    </source>
</reference>
<accession>D4H696</accession>
<protein>
    <recommendedName>
        <fullName evidence="4">DUF4857 domain-containing protein</fullName>
    </recommendedName>
</protein>